<sequence length="138" mass="14934">MHAEGLLAPATADEARAAYDDLAPAARTVVRETAKAMSFDRAEYGERVTADVVETALDALFASLLEVRVGSRAEFEAFAEEHPDLDRAVEGSDEVERVAWHAAPAADLLVAATFHEEEEAAVGTLRRQAFGKAYMDLL</sequence>
<dbReference type="AlphaFoldDB" id="A0ABD5ZME8"/>
<accession>A0ABD5ZME8</accession>
<dbReference type="GeneID" id="79266283"/>
<comment type="caution">
    <text evidence="1">The sequence shown here is derived from an EMBL/GenBank/DDBJ whole genome shotgun (WGS) entry which is preliminary data.</text>
</comment>
<dbReference type="Pfam" id="PF19125">
    <property type="entry name" value="DUF5809"/>
    <property type="match status" value="1"/>
</dbReference>
<evidence type="ECO:0000313" key="1">
    <source>
        <dbReference type="EMBL" id="MFC7234615.1"/>
    </source>
</evidence>
<dbReference type="Proteomes" id="UP001596398">
    <property type="component" value="Unassembled WGS sequence"/>
</dbReference>
<dbReference type="InterPro" id="IPR043832">
    <property type="entry name" value="DUF5809"/>
</dbReference>
<dbReference type="EMBL" id="JBHTAP010000001">
    <property type="protein sequence ID" value="MFC7234615.1"/>
    <property type="molecule type" value="Genomic_DNA"/>
</dbReference>
<gene>
    <name evidence="1" type="ORF">ACFQJ4_04700</name>
</gene>
<organism evidence="1 2">
    <name type="scientific">Halosegnis marinus</name>
    <dbReference type="NCBI Taxonomy" id="3034023"/>
    <lineage>
        <taxon>Archaea</taxon>
        <taxon>Methanobacteriati</taxon>
        <taxon>Methanobacteriota</taxon>
        <taxon>Stenosarchaea group</taxon>
        <taxon>Halobacteria</taxon>
        <taxon>Halobacteriales</taxon>
        <taxon>Natronomonadaceae</taxon>
        <taxon>Halosegnis</taxon>
    </lineage>
</organism>
<protein>
    <submittedName>
        <fullName evidence="1">DUF5809 family protein</fullName>
    </submittedName>
</protein>
<reference evidence="1 2" key="1">
    <citation type="journal article" date="2019" name="Int. J. Syst. Evol. Microbiol.">
        <title>The Global Catalogue of Microorganisms (GCM) 10K type strain sequencing project: providing services to taxonomists for standard genome sequencing and annotation.</title>
        <authorList>
            <consortium name="The Broad Institute Genomics Platform"/>
            <consortium name="The Broad Institute Genome Sequencing Center for Infectious Disease"/>
            <person name="Wu L."/>
            <person name="Ma J."/>
        </authorList>
    </citation>
    <scope>NUCLEOTIDE SEQUENCE [LARGE SCALE GENOMIC DNA]</scope>
    <source>
        <strain evidence="1 2">DT85</strain>
    </source>
</reference>
<proteinExistence type="predicted"/>
<name>A0ABD5ZME8_9EURY</name>
<keyword evidence="2" id="KW-1185">Reference proteome</keyword>
<dbReference type="RefSeq" id="WP_276235622.1">
    <property type="nucleotide sequence ID" value="NZ_CP119802.1"/>
</dbReference>
<evidence type="ECO:0000313" key="2">
    <source>
        <dbReference type="Proteomes" id="UP001596398"/>
    </source>
</evidence>